<feature type="region of interest" description="Disordered" evidence="4">
    <location>
        <begin position="471"/>
        <end position="510"/>
    </location>
</feature>
<dbReference type="OrthoDB" id="2121728at2759"/>
<dbReference type="STRING" id="645134.A0A0L0HRU6"/>
<accession>A0A0L0HRU6</accession>
<dbReference type="RefSeq" id="XP_016611892.1">
    <property type="nucleotide sequence ID" value="XM_016749629.1"/>
</dbReference>
<keyword evidence="5" id="KW-1133">Transmembrane helix</keyword>
<dbReference type="EMBL" id="KQ257451">
    <property type="protein sequence ID" value="KND03853.1"/>
    <property type="molecule type" value="Genomic_DNA"/>
</dbReference>
<feature type="repeat" description="TPR" evidence="3">
    <location>
        <begin position="130"/>
        <end position="163"/>
    </location>
</feature>
<feature type="repeat" description="TPR" evidence="3">
    <location>
        <begin position="198"/>
        <end position="231"/>
    </location>
</feature>
<dbReference type="GeneID" id="27684979"/>
<keyword evidence="5" id="KW-0472">Membrane</keyword>
<dbReference type="eggNOG" id="KOG0548">
    <property type="taxonomic scope" value="Eukaryota"/>
</dbReference>
<dbReference type="PANTHER" id="PTHR22904:SF523">
    <property type="entry name" value="STRESS-INDUCED-PHOSPHOPROTEIN 1"/>
    <property type="match status" value="1"/>
</dbReference>
<evidence type="ECO:0000313" key="7">
    <source>
        <dbReference type="Proteomes" id="UP000053201"/>
    </source>
</evidence>
<dbReference type="Gene3D" id="1.25.40.10">
    <property type="entry name" value="Tetratricopeptide repeat domain"/>
    <property type="match status" value="2"/>
</dbReference>
<dbReference type="InterPro" id="IPR019734">
    <property type="entry name" value="TPR_rpt"/>
</dbReference>
<feature type="non-terminal residue" evidence="6">
    <location>
        <position position="1"/>
    </location>
</feature>
<dbReference type="SMART" id="SM00028">
    <property type="entry name" value="TPR"/>
    <property type="match status" value="4"/>
</dbReference>
<sequence>MTDTASIRKILYTAQTAIARKEWKDAADAFTRFVNAVPEEGHAMPRLSRSLCFLEQKEYAKAIEDAEAVLRLSDVHTPEELLPGCYSTRAAASAYLAKAHDLLGNAVESARYKKLGTELLQADASNLEKALQIKEEGNLLYRAGQIEQALKKYEEALKFNPVEETVLSNACQALIKLGRLDEAAVMADRCVYAKPTWIKGYYRKGTVAIKQRRFTDAISAFQEGLRHHPDDTDLRRSYMEAARMAEQNATTQGGFEKRVMGMMMEIQHSSWKVKEWFSQCRAGIKWWNQQSWDKDCAPHLKNEDVQRLVIQVLGFLGSGMTLENGAAPAHSDPELKAKAPPDSLASYVLPSSPLLSLIILHRIFTLAYPAEDWSMVWTFQADPKPFAKSSLFPFISSHYSYAVLVSHDERIVVDFLAIWARQAGGDATFEKWFENVAAGGGREGEAVYYTCDDDLKMLEFVESLYSMENQRNMSREKGLKATETSTDKKPAKEEETTPESEKMPSNQSGPVQGLNVAPARDMSNYFVLVGKELVLGAVLIVLLGIVLVMSGTIEGNDVAEWISRRI</sequence>
<gene>
    <name evidence="6" type="ORF">SPPG_01307</name>
</gene>
<keyword evidence="1" id="KW-0677">Repeat</keyword>
<protein>
    <submittedName>
        <fullName evidence="6">Uncharacterized protein</fullName>
    </submittedName>
</protein>
<dbReference type="VEuPathDB" id="FungiDB:SPPG_01307"/>
<evidence type="ECO:0000256" key="1">
    <source>
        <dbReference type="ARBA" id="ARBA00022737"/>
    </source>
</evidence>
<keyword evidence="7" id="KW-1185">Reference proteome</keyword>
<feature type="transmembrane region" description="Helical" evidence="5">
    <location>
        <begin position="533"/>
        <end position="555"/>
    </location>
</feature>
<dbReference type="PANTHER" id="PTHR22904">
    <property type="entry name" value="TPR REPEAT CONTAINING PROTEIN"/>
    <property type="match status" value="1"/>
</dbReference>
<organism evidence="6 7">
    <name type="scientific">Spizellomyces punctatus (strain DAOM BR117)</name>
    <dbReference type="NCBI Taxonomy" id="645134"/>
    <lineage>
        <taxon>Eukaryota</taxon>
        <taxon>Fungi</taxon>
        <taxon>Fungi incertae sedis</taxon>
        <taxon>Chytridiomycota</taxon>
        <taxon>Chytridiomycota incertae sedis</taxon>
        <taxon>Chytridiomycetes</taxon>
        <taxon>Spizellomycetales</taxon>
        <taxon>Spizellomycetaceae</taxon>
        <taxon>Spizellomyces</taxon>
    </lineage>
</organism>
<dbReference type="Pfam" id="PF13432">
    <property type="entry name" value="TPR_16"/>
    <property type="match status" value="3"/>
</dbReference>
<dbReference type="GO" id="GO:0051879">
    <property type="term" value="F:Hsp90 protein binding"/>
    <property type="evidence" value="ECO:0007669"/>
    <property type="project" value="TreeGrafter"/>
</dbReference>
<proteinExistence type="predicted"/>
<dbReference type="AlphaFoldDB" id="A0A0L0HRU6"/>
<evidence type="ECO:0000256" key="3">
    <source>
        <dbReference type="PROSITE-ProRule" id="PRU00339"/>
    </source>
</evidence>
<reference evidence="6 7" key="1">
    <citation type="submission" date="2009-08" db="EMBL/GenBank/DDBJ databases">
        <title>The Genome Sequence of Spizellomyces punctatus strain DAOM BR117.</title>
        <authorList>
            <consortium name="The Broad Institute Genome Sequencing Platform"/>
            <person name="Russ C."/>
            <person name="Cuomo C."/>
            <person name="Shea T."/>
            <person name="Young S.K."/>
            <person name="Zeng Q."/>
            <person name="Koehrsen M."/>
            <person name="Haas B."/>
            <person name="Borodovsky M."/>
            <person name="Guigo R."/>
            <person name="Alvarado L."/>
            <person name="Berlin A."/>
            <person name="Bochicchio J."/>
            <person name="Borenstein D."/>
            <person name="Chapman S."/>
            <person name="Chen Z."/>
            <person name="Engels R."/>
            <person name="Freedman E."/>
            <person name="Gellesch M."/>
            <person name="Goldberg J."/>
            <person name="Griggs A."/>
            <person name="Gujja S."/>
            <person name="Heiman D."/>
            <person name="Hepburn T."/>
            <person name="Howarth C."/>
            <person name="Jen D."/>
            <person name="Larson L."/>
            <person name="Lewis B."/>
            <person name="Mehta T."/>
            <person name="Park D."/>
            <person name="Pearson M."/>
            <person name="Roberts A."/>
            <person name="Saif S."/>
            <person name="Shenoy N."/>
            <person name="Sisk P."/>
            <person name="Stolte C."/>
            <person name="Sykes S."/>
            <person name="Thomson T."/>
            <person name="Walk T."/>
            <person name="White J."/>
            <person name="Yandava C."/>
            <person name="Burger G."/>
            <person name="Gray M.W."/>
            <person name="Holland P.W.H."/>
            <person name="King N."/>
            <person name="Lang F.B.F."/>
            <person name="Roger A.J."/>
            <person name="Ruiz-Trillo I."/>
            <person name="Lander E."/>
            <person name="Nusbaum C."/>
        </authorList>
    </citation>
    <scope>NUCLEOTIDE SEQUENCE [LARGE SCALE GENOMIC DNA]</scope>
    <source>
        <strain evidence="6 7">DAOM BR117</strain>
    </source>
</reference>
<name>A0A0L0HRU6_SPIPD</name>
<dbReference type="Proteomes" id="UP000053201">
    <property type="component" value="Unassembled WGS sequence"/>
</dbReference>
<dbReference type="PROSITE" id="PS50005">
    <property type="entry name" value="TPR"/>
    <property type="match status" value="2"/>
</dbReference>
<feature type="compositionally biased region" description="Basic and acidic residues" evidence="4">
    <location>
        <begin position="473"/>
        <end position="502"/>
    </location>
</feature>
<evidence type="ECO:0000256" key="5">
    <source>
        <dbReference type="SAM" id="Phobius"/>
    </source>
</evidence>
<evidence type="ECO:0000256" key="2">
    <source>
        <dbReference type="ARBA" id="ARBA00022803"/>
    </source>
</evidence>
<evidence type="ECO:0000313" key="6">
    <source>
        <dbReference type="EMBL" id="KND03853.1"/>
    </source>
</evidence>
<dbReference type="SUPFAM" id="SSF48452">
    <property type="entry name" value="TPR-like"/>
    <property type="match status" value="2"/>
</dbReference>
<evidence type="ECO:0000256" key="4">
    <source>
        <dbReference type="SAM" id="MobiDB-lite"/>
    </source>
</evidence>
<dbReference type="InParanoid" id="A0A0L0HRU6"/>
<keyword evidence="5" id="KW-0812">Transmembrane</keyword>
<dbReference type="InterPro" id="IPR011990">
    <property type="entry name" value="TPR-like_helical_dom_sf"/>
</dbReference>
<keyword evidence="2 3" id="KW-0802">TPR repeat</keyword>